<comment type="cofactor">
    <cofactor evidence="1">
        <name>a divalent metal cation</name>
        <dbReference type="ChEBI" id="CHEBI:60240"/>
    </cofactor>
</comment>
<dbReference type="GO" id="GO:0000287">
    <property type="term" value="F:magnesium ion binding"/>
    <property type="evidence" value="ECO:0007669"/>
    <property type="project" value="UniProtKB-UniRule"/>
</dbReference>
<dbReference type="SMART" id="SM00922">
    <property type="entry name" value="MR_MLE"/>
    <property type="match status" value="1"/>
</dbReference>
<dbReference type="NCBIfam" id="NF002739">
    <property type="entry name" value="PRK02714.1"/>
    <property type="match status" value="1"/>
</dbReference>
<dbReference type="Gene3D" id="3.20.20.120">
    <property type="entry name" value="Enolase-like C-terminal domain"/>
    <property type="match status" value="1"/>
</dbReference>
<dbReference type="InterPro" id="IPR029065">
    <property type="entry name" value="Enolase_C-like"/>
</dbReference>
<dbReference type="InterPro" id="IPR029017">
    <property type="entry name" value="Enolase-like_N"/>
</dbReference>
<sequence>MRVEVRPYRRPFRQPLQTAHGPWAVREGIILRFEDEQGQVTFGEIAPIPWFGTETLEQARAWCDRFSRNFALEQIDDIPDSLPACQFGFGAARDRVAWVSPARFEMPSLKPPGPLSVCALLPTGAAALEGWQGLWEQGHRTFKWKIGVAALAEELSLFQQLVKAVPSELRLRLDANGGLTGEEAATWLAECDRAPLPIEFLEQPLPPAQILDWLPQVKGQFQTAIAVDESVATFRQLQQVYERVGRQVVYVVKPAIAGDSQRLAHFCLQHRPDVVFSSALETPIGRHQALRLAQALWNQGISKRALGFGVEHWFADDWATLSAEALWAQL</sequence>
<feature type="binding site" evidence="1">
    <location>
        <position position="228"/>
    </location>
    <ligand>
        <name>Mg(2+)</name>
        <dbReference type="ChEBI" id="CHEBI:18420"/>
    </ligand>
</feature>
<feature type="active site" description="Proton acceptor" evidence="1">
    <location>
        <position position="253"/>
    </location>
</feature>
<organism evidence="4">
    <name type="scientific">Lyngbya confervoides BDU141951</name>
    <dbReference type="NCBI Taxonomy" id="1574623"/>
    <lineage>
        <taxon>Bacteria</taxon>
        <taxon>Bacillati</taxon>
        <taxon>Cyanobacteriota</taxon>
        <taxon>Cyanophyceae</taxon>
        <taxon>Oscillatoriophycideae</taxon>
        <taxon>Oscillatoriales</taxon>
        <taxon>Microcoleaceae</taxon>
        <taxon>Lyngbya</taxon>
    </lineage>
</organism>
<feature type="active site" description="Proton donor" evidence="1">
    <location>
        <position position="145"/>
    </location>
</feature>
<dbReference type="SFLD" id="SFLDS00001">
    <property type="entry name" value="Enolase"/>
    <property type="match status" value="1"/>
</dbReference>
<name>A0A0C1Y494_9CYAN</name>
<comment type="caution">
    <text evidence="4">The sequence shown here is derived from an EMBL/GenBank/DDBJ whole genome shotgun (WGS) entry which is preliminary data.</text>
</comment>
<evidence type="ECO:0000313" key="4">
    <source>
        <dbReference type="EMBL" id="NEV66743.1"/>
    </source>
</evidence>
<comment type="catalytic activity">
    <reaction evidence="1">
        <text>(1R,6R)-6-hydroxy-2-succinyl-cyclohexa-2,4-diene-1-carboxylate = 2-succinylbenzoate + H2O</text>
        <dbReference type="Rhea" id="RHEA:10196"/>
        <dbReference type="ChEBI" id="CHEBI:15377"/>
        <dbReference type="ChEBI" id="CHEBI:18325"/>
        <dbReference type="ChEBI" id="CHEBI:58689"/>
        <dbReference type="EC" id="4.2.1.113"/>
    </reaction>
</comment>
<keyword evidence="1" id="KW-0479">Metal-binding</keyword>
<comment type="pathway">
    <text evidence="1">Quinol/quinone metabolism; 1,4-dihydroxy-2-naphthoate biosynthesis; 1,4-dihydroxy-2-naphthoate from chorismate: step 4/7.</text>
</comment>
<comment type="function">
    <text evidence="1">Converts 2-succinyl-6-hydroxy-2,4-cyclohexadiene-1-carboxylate (SHCHC) to 2-succinylbenzoate (OSB).</text>
</comment>
<reference evidence="4" key="3">
    <citation type="submission" date="2020-02" db="EMBL/GenBank/DDBJ databases">
        <authorList>
            <person name="Sarangi A.N."/>
            <person name="Ghosh S."/>
            <person name="Mukherjee M."/>
            <person name="Tripathy S."/>
        </authorList>
    </citation>
    <scope>NUCLEOTIDE SEQUENCE</scope>
    <source>
        <strain evidence="4">BDU141951</strain>
    </source>
</reference>
<dbReference type="SFLD" id="SFLDG00180">
    <property type="entry name" value="muconate_cycloisomerase"/>
    <property type="match status" value="1"/>
</dbReference>
<dbReference type="EC" id="4.2.1.113" evidence="1 2"/>
<dbReference type="UniPathway" id="UPA00995"/>
<dbReference type="SFLD" id="SFLDF00009">
    <property type="entry name" value="o-succinylbenzoate_synthase"/>
    <property type="match status" value="1"/>
</dbReference>
<dbReference type="InterPro" id="IPR036849">
    <property type="entry name" value="Enolase-like_C_sf"/>
</dbReference>
<keyword evidence="1 4" id="KW-0456">Lyase</keyword>
<keyword evidence="1" id="KW-0460">Magnesium</keyword>
<comment type="similarity">
    <text evidence="1">Belongs to the mandelate racemase/muconate lactonizing enzyme family. MenC type 1 subfamily.</text>
</comment>
<evidence type="ECO:0000259" key="3">
    <source>
        <dbReference type="SMART" id="SM00922"/>
    </source>
</evidence>
<dbReference type="NCBIfam" id="TIGR01927">
    <property type="entry name" value="menC_gam_Gplu"/>
    <property type="match status" value="1"/>
</dbReference>
<dbReference type="PANTHER" id="PTHR48073">
    <property type="entry name" value="O-SUCCINYLBENZOATE SYNTHASE-RELATED"/>
    <property type="match status" value="1"/>
</dbReference>
<comment type="pathway">
    <text evidence="1">Cofactor biosynthesis; phylloquinone biosynthesis.</text>
</comment>
<dbReference type="Pfam" id="PF21508">
    <property type="entry name" value="MenC_N"/>
    <property type="match status" value="1"/>
</dbReference>
<feature type="domain" description="Mandelate racemase/muconate lactonizing enzyme C-terminal" evidence="3">
    <location>
        <begin position="124"/>
        <end position="224"/>
    </location>
</feature>
<dbReference type="SUPFAM" id="SSF54826">
    <property type="entry name" value="Enolase N-terminal domain-like"/>
    <property type="match status" value="1"/>
</dbReference>
<dbReference type="HAMAP" id="MF_00470">
    <property type="entry name" value="MenC_1"/>
    <property type="match status" value="1"/>
</dbReference>
<dbReference type="CDD" id="cd03320">
    <property type="entry name" value="OSBS"/>
    <property type="match status" value="1"/>
</dbReference>
<protein>
    <recommendedName>
        <fullName evidence="1 2">o-succinylbenzoate synthase</fullName>
        <shortName evidence="1">OSB synthase</shortName>
        <shortName evidence="1">OSBS</shortName>
        <ecNumber evidence="1 2">4.2.1.113</ecNumber>
    </recommendedName>
    <alternativeName>
        <fullName evidence="1">4-(2'-carboxyphenyl)-4-oxybutyric acid synthase</fullName>
    </alternativeName>
    <alternativeName>
        <fullName evidence="1">o-succinylbenzoic acid synthase</fullName>
    </alternativeName>
</protein>
<accession>A0A0C1Y494</accession>
<dbReference type="UniPathway" id="UPA01057">
    <property type="reaction ID" value="UER00165"/>
</dbReference>
<gene>
    <name evidence="1" type="primary">menC</name>
    <name evidence="4" type="ORF">QQ91_006400</name>
</gene>
<dbReference type="InterPro" id="IPR013342">
    <property type="entry name" value="Mandelate_racemase_C"/>
</dbReference>
<dbReference type="Pfam" id="PF13378">
    <property type="entry name" value="MR_MLE_C"/>
    <property type="match status" value="1"/>
</dbReference>
<evidence type="ECO:0000256" key="1">
    <source>
        <dbReference type="HAMAP-Rule" id="MF_00470"/>
    </source>
</evidence>
<dbReference type="GO" id="GO:0009234">
    <property type="term" value="P:menaquinone biosynthetic process"/>
    <property type="evidence" value="ECO:0007669"/>
    <property type="project" value="UniProtKB-UniRule"/>
</dbReference>
<evidence type="ECO:0000256" key="2">
    <source>
        <dbReference type="NCBIfam" id="TIGR01927"/>
    </source>
</evidence>
<dbReference type="Gene3D" id="3.30.390.10">
    <property type="entry name" value="Enolase-like, N-terminal domain"/>
    <property type="match status" value="1"/>
</dbReference>
<proteinExistence type="inferred from homology"/>
<dbReference type="InterPro" id="IPR041338">
    <property type="entry name" value="OSBS_N"/>
</dbReference>
<feature type="binding site" evidence="1">
    <location>
        <position position="202"/>
    </location>
    <ligand>
        <name>Mg(2+)</name>
        <dbReference type="ChEBI" id="CHEBI:18420"/>
    </ligand>
</feature>
<dbReference type="SUPFAM" id="SSF51604">
    <property type="entry name" value="Enolase C-terminal domain-like"/>
    <property type="match status" value="1"/>
</dbReference>
<reference evidence="4" key="1">
    <citation type="submission" date="2014-11" db="EMBL/GenBank/DDBJ databases">
        <authorList>
            <person name="Malar M.C."/>
            <person name="Sen D."/>
            <person name="Tripathy S."/>
        </authorList>
    </citation>
    <scope>NUCLEOTIDE SEQUENCE</scope>
    <source>
        <strain evidence="4">BDU141951</strain>
    </source>
</reference>
<dbReference type="AlphaFoldDB" id="A0A0C1Y494"/>
<dbReference type="InterPro" id="IPR010196">
    <property type="entry name" value="OSB_synthase_MenC1"/>
</dbReference>
<reference evidence="4" key="2">
    <citation type="journal article" date="2015" name="Genome Announc.">
        <title>Draft Genome Sequence of Filamentous Marine Cyanobacterium Lyngbya confervoides Strain BDU141951.</title>
        <authorList>
            <person name="Chandrababunaidu M.M."/>
            <person name="Sen D."/>
            <person name="Tripathy S."/>
        </authorList>
    </citation>
    <scope>NUCLEOTIDE SEQUENCE</scope>
    <source>
        <strain evidence="4">BDU141951</strain>
    </source>
</reference>
<feature type="binding site" evidence="1">
    <location>
        <position position="174"/>
    </location>
    <ligand>
        <name>Mg(2+)</name>
        <dbReference type="ChEBI" id="CHEBI:18420"/>
    </ligand>
</feature>
<dbReference type="GO" id="GO:0042372">
    <property type="term" value="P:phylloquinone biosynthetic process"/>
    <property type="evidence" value="ECO:0007669"/>
    <property type="project" value="UniProtKB-UniRule"/>
</dbReference>
<dbReference type="EMBL" id="JTHE02000003">
    <property type="protein sequence ID" value="NEV66743.1"/>
    <property type="molecule type" value="Genomic_DNA"/>
</dbReference>
<dbReference type="GO" id="GO:0043748">
    <property type="term" value="F:O-succinylbenzoate synthase activity"/>
    <property type="evidence" value="ECO:0007669"/>
    <property type="project" value="UniProtKB-EC"/>
</dbReference>
<dbReference type="PANTHER" id="PTHR48073:SF2">
    <property type="entry name" value="O-SUCCINYLBENZOATE SYNTHASE"/>
    <property type="match status" value="1"/>
</dbReference>